<keyword evidence="4" id="KW-1185">Reference proteome</keyword>
<gene>
    <name evidence="3" type="ordered locus">CHU_0857</name>
</gene>
<reference evidence="3 4" key="1">
    <citation type="journal article" date="2007" name="Appl. Environ. Microbiol.">
        <title>Genome sequence of the cellulolytic gliding bacterium Cytophaga hutchinsonii.</title>
        <authorList>
            <person name="Xie G."/>
            <person name="Bruce D.C."/>
            <person name="Challacombe J.F."/>
            <person name="Chertkov O."/>
            <person name="Detter J.C."/>
            <person name="Gilna P."/>
            <person name="Han C.S."/>
            <person name="Lucas S."/>
            <person name="Misra M."/>
            <person name="Myers G.L."/>
            <person name="Richardson P."/>
            <person name="Tapia R."/>
            <person name="Thayer N."/>
            <person name="Thompson L.S."/>
            <person name="Brettin T.S."/>
            <person name="Henrissat B."/>
            <person name="Wilson D.B."/>
            <person name="McBride M.J."/>
        </authorList>
    </citation>
    <scope>NUCLEOTIDE SEQUENCE [LARGE SCALE GENOMIC DNA]</scope>
    <source>
        <strain evidence="4">ATCC 33406 / DSM 1761 / CIP 103989 / NBRC 15051 / NCIMB 9469 / D465</strain>
    </source>
</reference>
<dbReference type="PANTHER" id="PTHR12526:SF627">
    <property type="entry name" value="D-RHAMNOSYLTRANSFERASE WBPZ"/>
    <property type="match status" value="1"/>
</dbReference>
<dbReference type="InterPro" id="IPR001296">
    <property type="entry name" value="Glyco_trans_1"/>
</dbReference>
<dbReference type="PANTHER" id="PTHR12526">
    <property type="entry name" value="GLYCOSYLTRANSFERASE"/>
    <property type="match status" value="1"/>
</dbReference>
<dbReference type="KEGG" id="chu:CHU_0857"/>
<proteinExistence type="predicted"/>
<name>A0A6N4SPD7_CYTH3</name>
<dbReference type="Pfam" id="PF13439">
    <property type="entry name" value="Glyco_transf_4"/>
    <property type="match status" value="1"/>
</dbReference>
<sequence>MKVLHIFPSAFLGGSELCAIESIESLQKTGVENHVILPAEGAVINRLENLSVSYKIIQHNWWMSSKPWKTYLKVFMLKGFYSSAASIREYIKNNGIDVVITHSIVIPSGALGARLTNTPHVWYLHEYGDLDHQLKFEYGKSFSLNLINKLSKKIIVNSDALKKHFSKKLPAAKINRLYYSVNYPEFTPLTEKPSGELLLCMVGRIAKGKNQLVALKALALLKQEQIFPQLVFVGGADPDYLKLLEAYIKTHELEKQIAFAGQTDRPWDFVMRSQAVVVGSAMEAFGRVTVEAMKAGRIPIVSDTGAGPELITHNENGFLFDPEKEKQLAEIIKQIWLGTDFTEMTVQAKQYALAHFNSKLHGHELLKILTGLV</sequence>
<organism evidence="3 4">
    <name type="scientific">Cytophaga hutchinsonii (strain ATCC 33406 / DSM 1761 / CIP 103989 / NBRC 15051 / NCIMB 9469 / D465)</name>
    <dbReference type="NCBI Taxonomy" id="269798"/>
    <lineage>
        <taxon>Bacteria</taxon>
        <taxon>Pseudomonadati</taxon>
        <taxon>Bacteroidota</taxon>
        <taxon>Cytophagia</taxon>
        <taxon>Cytophagales</taxon>
        <taxon>Cytophagaceae</taxon>
        <taxon>Cytophaga</taxon>
    </lineage>
</organism>
<protein>
    <submittedName>
        <fullName evidence="3">A-glycosyltransferase, glycosyltransferase family 4 protein</fullName>
    </submittedName>
</protein>
<dbReference type="SMR" id="A0A6N4SPD7"/>
<dbReference type="OrthoDB" id="9811239at2"/>
<evidence type="ECO:0000259" key="1">
    <source>
        <dbReference type="Pfam" id="PF00534"/>
    </source>
</evidence>
<dbReference type="GO" id="GO:0016757">
    <property type="term" value="F:glycosyltransferase activity"/>
    <property type="evidence" value="ECO:0007669"/>
    <property type="project" value="InterPro"/>
</dbReference>
<dbReference type="AlphaFoldDB" id="A0A6N4SPD7"/>
<dbReference type="CDD" id="cd03801">
    <property type="entry name" value="GT4_PimA-like"/>
    <property type="match status" value="1"/>
</dbReference>
<evidence type="ECO:0000259" key="2">
    <source>
        <dbReference type="Pfam" id="PF13439"/>
    </source>
</evidence>
<dbReference type="Pfam" id="PF00534">
    <property type="entry name" value="Glycos_transf_1"/>
    <property type="match status" value="1"/>
</dbReference>
<dbReference type="Gene3D" id="3.40.50.2000">
    <property type="entry name" value="Glycogen Phosphorylase B"/>
    <property type="match status" value="2"/>
</dbReference>
<feature type="domain" description="Glycosyl transferase family 1" evidence="1">
    <location>
        <begin position="191"/>
        <end position="339"/>
    </location>
</feature>
<dbReference type="SUPFAM" id="SSF53756">
    <property type="entry name" value="UDP-Glycosyltransferase/glycogen phosphorylase"/>
    <property type="match status" value="1"/>
</dbReference>
<dbReference type="EMBL" id="CP000383">
    <property type="protein sequence ID" value="ABG58140.1"/>
    <property type="molecule type" value="Genomic_DNA"/>
</dbReference>
<dbReference type="RefSeq" id="WP_011584256.1">
    <property type="nucleotide sequence ID" value="NC_008255.1"/>
</dbReference>
<dbReference type="InterPro" id="IPR028098">
    <property type="entry name" value="Glyco_trans_4-like_N"/>
</dbReference>
<dbReference type="Proteomes" id="UP000001822">
    <property type="component" value="Chromosome"/>
</dbReference>
<evidence type="ECO:0000313" key="3">
    <source>
        <dbReference type="EMBL" id="ABG58140.1"/>
    </source>
</evidence>
<accession>A0A6N4SPD7</accession>
<feature type="domain" description="Glycosyltransferase subfamily 4-like N-terminal" evidence="2">
    <location>
        <begin position="13"/>
        <end position="178"/>
    </location>
</feature>
<evidence type="ECO:0000313" key="4">
    <source>
        <dbReference type="Proteomes" id="UP000001822"/>
    </source>
</evidence>